<dbReference type="GO" id="GO:0016301">
    <property type="term" value="F:kinase activity"/>
    <property type="evidence" value="ECO:0007669"/>
    <property type="project" value="UniProtKB-KW"/>
</dbReference>
<evidence type="ECO:0000256" key="3">
    <source>
        <dbReference type="ARBA" id="ARBA00022679"/>
    </source>
</evidence>
<keyword evidence="11" id="KW-1185">Reference proteome</keyword>
<evidence type="ECO:0000256" key="2">
    <source>
        <dbReference type="ARBA" id="ARBA00022527"/>
    </source>
</evidence>
<dbReference type="Proteomes" id="UP001629113">
    <property type="component" value="Unassembled WGS sequence"/>
</dbReference>
<reference evidence="10 11" key="1">
    <citation type="submission" date="2024-06" db="EMBL/GenBank/DDBJ databases">
        <title>Complete genome of Phlyctema vagabunda strain 19-DSS-EL-015.</title>
        <authorList>
            <person name="Fiorenzani C."/>
        </authorList>
    </citation>
    <scope>NUCLEOTIDE SEQUENCE [LARGE SCALE GENOMIC DNA]</scope>
    <source>
        <strain evidence="10 11">19-DSS-EL-015</strain>
    </source>
</reference>
<evidence type="ECO:0000256" key="5">
    <source>
        <dbReference type="ARBA" id="ARBA00022777"/>
    </source>
</evidence>
<evidence type="ECO:0000256" key="4">
    <source>
        <dbReference type="ARBA" id="ARBA00022741"/>
    </source>
</evidence>
<keyword evidence="6" id="KW-0067">ATP-binding</keyword>
<evidence type="ECO:0000313" key="10">
    <source>
        <dbReference type="EMBL" id="KAL3419950.1"/>
    </source>
</evidence>
<comment type="caution">
    <text evidence="10">The sequence shown here is derived from an EMBL/GenBank/DDBJ whole genome shotgun (WGS) entry which is preliminary data.</text>
</comment>
<evidence type="ECO:0000256" key="1">
    <source>
        <dbReference type="ARBA" id="ARBA00012513"/>
    </source>
</evidence>
<dbReference type="EC" id="2.7.11.1" evidence="1"/>
<dbReference type="InterPro" id="IPR000719">
    <property type="entry name" value="Prot_kinase_dom"/>
</dbReference>
<feature type="domain" description="Protein kinase" evidence="9">
    <location>
        <begin position="43"/>
        <end position="411"/>
    </location>
</feature>
<evidence type="ECO:0000256" key="8">
    <source>
        <dbReference type="ARBA" id="ARBA00048679"/>
    </source>
</evidence>
<protein>
    <recommendedName>
        <fullName evidence="1">non-specific serine/threonine protein kinase</fullName>
        <ecNumber evidence="1">2.7.11.1</ecNumber>
    </recommendedName>
</protein>
<dbReference type="SUPFAM" id="SSF56112">
    <property type="entry name" value="Protein kinase-like (PK-like)"/>
    <property type="match status" value="1"/>
</dbReference>
<accession>A0ABR4P9G5</accession>
<dbReference type="Pfam" id="PF00069">
    <property type="entry name" value="Pkinase"/>
    <property type="match status" value="2"/>
</dbReference>
<keyword evidence="2" id="KW-0723">Serine/threonine-protein kinase</keyword>
<dbReference type="InterPro" id="IPR011009">
    <property type="entry name" value="Kinase-like_dom_sf"/>
</dbReference>
<evidence type="ECO:0000259" key="9">
    <source>
        <dbReference type="PROSITE" id="PS50011"/>
    </source>
</evidence>
<comment type="catalytic activity">
    <reaction evidence="8">
        <text>L-seryl-[protein] + ATP = O-phospho-L-seryl-[protein] + ADP + H(+)</text>
        <dbReference type="Rhea" id="RHEA:17989"/>
        <dbReference type="Rhea" id="RHEA-COMP:9863"/>
        <dbReference type="Rhea" id="RHEA-COMP:11604"/>
        <dbReference type="ChEBI" id="CHEBI:15378"/>
        <dbReference type="ChEBI" id="CHEBI:29999"/>
        <dbReference type="ChEBI" id="CHEBI:30616"/>
        <dbReference type="ChEBI" id="CHEBI:83421"/>
        <dbReference type="ChEBI" id="CHEBI:456216"/>
        <dbReference type="EC" id="2.7.11.1"/>
    </reaction>
</comment>
<dbReference type="SMART" id="SM00220">
    <property type="entry name" value="S_TKc"/>
    <property type="match status" value="1"/>
</dbReference>
<organism evidence="10 11">
    <name type="scientific">Phlyctema vagabunda</name>
    <dbReference type="NCBI Taxonomy" id="108571"/>
    <lineage>
        <taxon>Eukaryota</taxon>
        <taxon>Fungi</taxon>
        <taxon>Dikarya</taxon>
        <taxon>Ascomycota</taxon>
        <taxon>Pezizomycotina</taxon>
        <taxon>Leotiomycetes</taxon>
        <taxon>Helotiales</taxon>
        <taxon>Dermateaceae</taxon>
        <taxon>Phlyctema</taxon>
    </lineage>
</organism>
<evidence type="ECO:0000313" key="11">
    <source>
        <dbReference type="Proteomes" id="UP001629113"/>
    </source>
</evidence>
<keyword evidence="3" id="KW-0808">Transferase</keyword>
<gene>
    <name evidence="10" type="ORF">PVAG01_08449</name>
</gene>
<keyword evidence="4" id="KW-0547">Nucleotide-binding</keyword>
<sequence length="415" mass="47093">MDRRLFERVPGNAESPECYREGDFHPVRLGDTFKSQQDGTRRYRVVRKLGWGTCATVWLAKDNSTSGFVALKICAATGSRAKEEAEFLKSIRRLDDADNYCQQLLDEFEHVGPNGVHQILVLQPMGRSLENYLERLNSSHLENWHPFAREVSRQLVLGVQHIHEKGIVHRDLQPGNIMLRTTRVNSVSGDRIEQDVATDRDDIYLVRRLDGLPLDDRAPPYLVEPRPLEGGIVRQVPKIGDFTICITDFGAASSFEDVNDGNHAFPTRMRPPELVLGMPLTAPQADIWSLGCLIYQTVTMASLFYADGFSTKEEQDDEYLQSIVEVMGPLPIDMLSRWSRRADFVDAEGKLLQRVAEAGISEPLDELVNLYKPDGMDTKEMESFIGFLRMMLRFVPEERASASELLKHPWLSKSE</sequence>
<dbReference type="Gene3D" id="1.10.510.10">
    <property type="entry name" value="Transferase(Phosphotransferase) domain 1"/>
    <property type="match status" value="1"/>
</dbReference>
<dbReference type="EMBL" id="JBFCZG010000007">
    <property type="protein sequence ID" value="KAL3419950.1"/>
    <property type="molecule type" value="Genomic_DNA"/>
</dbReference>
<comment type="catalytic activity">
    <reaction evidence="7">
        <text>L-threonyl-[protein] + ATP = O-phospho-L-threonyl-[protein] + ADP + H(+)</text>
        <dbReference type="Rhea" id="RHEA:46608"/>
        <dbReference type="Rhea" id="RHEA-COMP:11060"/>
        <dbReference type="Rhea" id="RHEA-COMP:11605"/>
        <dbReference type="ChEBI" id="CHEBI:15378"/>
        <dbReference type="ChEBI" id="CHEBI:30013"/>
        <dbReference type="ChEBI" id="CHEBI:30616"/>
        <dbReference type="ChEBI" id="CHEBI:61977"/>
        <dbReference type="ChEBI" id="CHEBI:456216"/>
        <dbReference type="EC" id="2.7.11.1"/>
    </reaction>
</comment>
<dbReference type="PROSITE" id="PS50011">
    <property type="entry name" value="PROTEIN_KINASE_DOM"/>
    <property type="match status" value="1"/>
</dbReference>
<dbReference type="PANTHER" id="PTHR47634:SF9">
    <property type="entry name" value="PROTEIN KINASE DOMAIN-CONTAINING PROTEIN-RELATED"/>
    <property type="match status" value="1"/>
</dbReference>
<keyword evidence="5 10" id="KW-0418">Kinase</keyword>
<evidence type="ECO:0000256" key="7">
    <source>
        <dbReference type="ARBA" id="ARBA00047899"/>
    </source>
</evidence>
<proteinExistence type="predicted"/>
<dbReference type="PANTHER" id="PTHR47634">
    <property type="entry name" value="PROTEIN KINASE DOMAIN-CONTAINING PROTEIN-RELATED"/>
    <property type="match status" value="1"/>
</dbReference>
<dbReference type="InterPro" id="IPR051334">
    <property type="entry name" value="SRPK"/>
</dbReference>
<name>A0ABR4P9G5_9HELO</name>
<evidence type="ECO:0000256" key="6">
    <source>
        <dbReference type="ARBA" id="ARBA00022840"/>
    </source>
</evidence>
<dbReference type="Gene3D" id="3.30.200.20">
    <property type="entry name" value="Phosphorylase Kinase, domain 1"/>
    <property type="match status" value="1"/>
</dbReference>